<name>A0ABU6QVP5_9FABA</name>
<keyword evidence="3" id="KW-0964">Secreted</keyword>
<evidence type="ECO:0000256" key="6">
    <source>
        <dbReference type="SAM" id="SignalP"/>
    </source>
</evidence>
<evidence type="ECO:0000256" key="1">
    <source>
        <dbReference type="ARBA" id="ARBA00004613"/>
    </source>
</evidence>
<dbReference type="Gene3D" id="2.40.40.10">
    <property type="entry name" value="RlpA-like domain"/>
    <property type="match status" value="1"/>
</dbReference>
<reference evidence="7 8" key="1">
    <citation type="journal article" date="2023" name="Plants (Basel)">
        <title>Bridging the Gap: Combining Genomics and Transcriptomics Approaches to Understand Stylosanthes scabra, an Orphan Legume from the Brazilian Caatinga.</title>
        <authorList>
            <person name="Ferreira-Neto J.R.C."/>
            <person name="da Silva M.D."/>
            <person name="Binneck E."/>
            <person name="de Melo N.F."/>
            <person name="da Silva R.H."/>
            <person name="de Melo A.L.T.M."/>
            <person name="Pandolfi V."/>
            <person name="Bustamante F.O."/>
            <person name="Brasileiro-Vidal A.C."/>
            <person name="Benko-Iseppon A.M."/>
        </authorList>
    </citation>
    <scope>NUCLEOTIDE SEQUENCE [LARGE SCALE GENOMIC DNA]</scope>
    <source>
        <tissue evidence="7">Leaves</tissue>
    </source>
</reference>
<evidence type="ECO:0000256" key="2">
    <source>
        <dbReference type="ARBA" id="ARBA00005592"/>
    </source>
</evidence>
<comment type="similarity">
    <text evidence="2">Belongs to the kiwellin family.</text>
</comment>
<gene>
    <name evidence="7" type="ORF">PIB30_094089</name>
</gene>
<protein>
    <recommendedName>
        <fullName evidence="9">Ripening-related protein 1</fullName>
    </recommendedName>
</protein>
<dbReference type="EMBL" id="JASCZI010002052">
    <property type="protein sequence ID" value="MED6115790.1"/>
    <property type="molecule type" value="Genomic_DNA"/>
</dbReference>
<keyword evidence="4 6" id="KW-0732">Signal</keyword>
<feature type="signal peptide" evidence="6">
    <location>
        <begin position="1"/>
        <end position="23"/>
    </location>
</feature>
<evidence type="ECO:0000313" key="8">
    <source>
        <dbReference type="Proteomes" id="UP001341840"/>
    </source>
</evidence>
<evidence type="ECO:0000256" key="5">
    <source>
        <dbReference type="SAM" id="MobiDB-lite"/>
    </source>
</evidence>
<evidence type="ECO:0000256" key="3">
    <source>
        <dbReference type="ARBA" id="ARBA00022525"/>
    </source>
</evidence>
<accession>A0ABU6QVP5</accession>
<evidence type="ECO:0008006" key="9">
    <source>
        <dbReference type="Google" id="ProtNLM"/>
    </source>
</evidence>
<dbReference type="SUPFAM" id="SSF50685">
    <property type="entry name" value="Barwin-like endoglucanases"/>
    <property type="match status" value="1"/>
</dbReference>
<dbReference type="Proteomes" id="UP001341840">
    <property type="component" value="Unassembled WGS sequence"/>
</dbReference>
<comment type="caution">
    <text evidence="7">The sequence shown here is derived from an EMBL/GenBank/DDBJ whole genome shotgun (WGS) entry which is preliminary data.</text>
</comment>
<dbReference type="CDD" id="cd22270">
    <property type="entry name" value="DPBB_kiwellin-like"/>
    <property type="match status" value="1"/>
</dbReference>
<dbReference type="InterPro" id="IPR036908">
    <property type="entry name" value="RlpA-like_sf"/>
</dbReference>
<organism evidence="7 8">
    <name type="scientific">Stylosanthes scabra</name>
    <dbReference type="NCBI Taxonomy" id="79078"/>
    <lineage>
        <taxon>Eukaryota</taxon>
        <taxon>Viridiplantae</taxon>
        <taxon>Streptophyta</taxon>
        <taxon>Embryophyta</taxon>
        <taxon>Tracheophyta</taxon>
        <taxon>Spermatophyta</taxon>
        <taxon>Magnoliopsida</taxon>
        <taxon>eudicotyledons</taxon>
        <taxon>Gunneridae</taxon>
        <taxon>Pentapetalae</taxon>
        <taxon>rosids</taxon>
        <taxon>fabids</taxon>
        <taxon>Fabales</taxon>
        <taxon>Fabaceae</taxon>
        <taxon>Papilionoideae</taxon>
        <taxon>50 kb inversion clade</taxon>
        <taxon>dalbergioids sensu lato</taxon>
        <taxon>Dalbergieae</taxon>
        <taxon>Pterocarpus clade</taxon>
        <taxon>Stylosanthes</taxon>
    </lineage>
</organism>
<evidence type="ECO:0000256" key="4">
    <source>
        <dbReference type="ARBA" id="ARBA00022729"/>
    </source>
</evidence>
<sequence length="197" mass="21742">MMKMSRSCCVILFLLITSFLTSALGLAHKHDDDDDHTCKPSGKLRGKNPPKGKCNKENGSECCKHGKVYTTYECSPKITNRTKAILTLNGFEKGKDGGAPSECDNKYHSDNIPIVALSSGWINNKKRCMNKITIFGNGRKVNAMVVDECDSKTGCDSEHDFQPPCPNNVVDASKAVWKALGVPKKDWGEMHVFWTDA</sequence>
<feature type="region of interest" description="Disordered" evidence="5">
    <location>
        <begin position="29"/>
        <end position="53"/>
    </location>
</feature>
<dbReference type="Pfam" id="PF24300">
    <property type="entry name" value="KWL1"/>
    <property type="match status" value="1"/>
</dbReference>
<evidence type="ECO:0000313" key="7">
    <source>
        <dbReference type="EMBL" id="MED6115790.1"/>
    </source>
</evidence>
<feature type="chain" id="PRO_5045136911" description="Ripening-related protein 1" evidence="6">
    <location>
        <begin position="24"/>
        <end position="197"/>
    </location>
</feature>
<proteinExistence type="inferred from homology"/>
<keyword evidence="8" id="KW-1185">Reference proteome</keyword>
<dbReference type="PANTHER" id="PTHR33191:SF74">
    <property type="entry name" value="RIPENING RELATED PROTEIN FAMILY"/>
    <property type="match status" value="1"/>
</dbReference>
<dbReference type="InterPro" id="IPR039271">
    <property type="entry name" value="Kiwellin-like"/>
</dbReference>
<comment type="subcellular location">
    <subcellularLocation>
        <location evidence="1">Secreted</location>
    </subcellularLocation>
</comment>
<dbReference type="PANTHER" id="PTHR33191">
    <property type="entry name" value="RIPENING-RELATED PROTEIN 2-RELATED"/>
    <property type="match status" value="1"/>
</dbReference>